<keyword evidence="9" id="KW-0325">Glycoprotein</keyword>
<proteinExistence type="predicted"/>
<evidence type="ECO:0000256" key="7">
    <source>
        <dbReference type="ARBA" id="ARBA00023157"/>
    </source>
</evidence>
<evidence type="ECO:0000313" key="17">
    <source>
        <dbReference type="Proteomes" id="UP000230750"/>
    </source>
</evidence>
<gene>
    <name evidence="16" type="ORF">BSL78_14103</name>
</gene>
<evidence type="ECO:0000256" key="9">
    <source>
        <dbReference type="ARBA" id="ARBA00023180"/>
    </source>
</evidence>
<name>A0A2G8KM04_STIJA</name>
<evidence type="ECO:0000256" key="6">
    <source>
        <dbReference type="ARBA" id="ARBA00023136"/>
    </source>
</evidence>
<dbReference type="PROSITE" id="PS50835">
    <property type="entry name" value="IG_LIKE"/>
    <property type="match status" value="1"/>
</dbReference>
<evidence type="ECO:0000256" key="13">
    <source>
        <dbReference type="SAM" id="Phobius"/>
    </source>
</evidence>
<evidence type="ECO:0000313" key="16">
    <source>
        <dbReference type="EMBL" id="PIK48997.1"/>
    </source>
</evidence>
<feature type="chain" id="PRO_5013896692" evidence="14">
    <location>
        <begin position="26"/>
        <end position="840"/>
    </location>
</feature>
<keyword evidence="5 13" id="KW-1133">Transmembrane helix</keyword>
<feature type="transmembrane region" description="Helical" evidence="13">
    <location>
        <begin position="297"/>
        <end position="320"/>
    </location>
</feature>
<evidence type="ECO:0000256" key="1">
    <source>
        <dbReference type="ARBA" id="ARBA00004251"/>
    </source>
</evidence>
<dbReference type="Proteomes" id="UP000230750">
    <property type="component" value="Unassembled WGS sequence"/>
</dbReference>
<keyword evidence="4 14" id="KW-0732">Signal</keyword>
<dbReference type="SMART" id="SM00409">
    <property type="entry name" value="IG"/>
    <property type="match status" value="1"/>
</dbReference>
<dbReference type="PANTHER" id="PTHR25466:SF9">
    <property type="entry name" value="FIBRONECTIN TYPE-III DOMAIN-CONTAINING PROTEIN"/>
    <property type="match status" value="1"/>
</dbReference>
<dbReference type="GO" id="GO:0007166">
    <property type="term" value="P:cell surface receptor signaling pathway"/>
    <property type="evidence" value="ECO:0007669"/>
    <property type="project" value="TreeGrafter"/>
</dbReference>
<keyword evidence="2" id="KW-1003">Cell membrane</keyword>
<keyword evidence="10" id="KW-0393">Immunoglobulin domain</keyword>
<dbReference type="GO" id="GO:0009897">
    <property type="term" value="C:external side of plasma membrane"/>
    <property type="evidence" value="ECO:0007669"/>
    <property type="project" value="TreeGrafter"/>
</dbReference>
<dbReference type="InterPro" id="IPR007110">
    <property type="entry name" value="Ig-like_dom"/>
</dbReference>
<protein>
    <submittedName>
        <fullName evidence="16">Cell adhesion molecule 1a isoform 1</fullName>
    </submittedName>
</protein>
<evidence type="ECO:0000256" key="3">
    <source>
        <dbReference type="ARBA" id="ARBA00022692"/>
    </source>
</evidence>
<dbReference type="Pfam" id="PF08205">
    <property type="entry name" value="C2-set_2"/>
    <property type="match status" value="1"/>
</dbReference>
<organism evidence="16 17">
    <name type="scientific">Stichopus japonicus</name>
    <name type="common">Sea cucumber</name>
    <dbReference type="NCBI Taxonomy" id="307972"/>
    <lineage>
        <taxon>Eukaryota</taxon>
        <taxon>Metazoa</taxon>
        <taxon>Echinodermata</taxon>
        <taxon>Eleutherozoa</taxon>
        <taxon>Echinozoa</taxon>
        <taxon>Holothuroidea</taxon>
        <taxon>Aspidochirotacea</taxon>
        <taxon>Aspidochirotida</taxon>
        <taxon>Stichopodidae</taxon>
        <taxon>Apostichopus</taxon>
    </lineage>
</organism>
<reference evidence="16 17" key="1">
    <citation type="journal article" date="2017" name="PLoS Biol.">
        <title>The sea cucumber genome provides insights into morphological evolution and visceral regeneration.</title>
        <authorList>
            <person name="Zhang X."/>
            <person name="Sun L."/>
            <person name="Yuan J."/>
            <person name="Sun Y."/>
            <person name="Gao Y."/>
            <person name="Zhang L."/>
            <person name="Li S."/>
            <person name="Dai H."/>
            <person name="Hamel J.F."/>
            <person name="Liu C."/>
            <person name="Yu Y."/>
            <person name="Liu S."/>
            <person name="Lin W."/>
            <person name="Guo K."/>
            <person name="Jin S."/>
            <person name="Xu P."/>
            <person name="Storey K.B."/>
            <person name="Huan P."/>
            <person name="Zhang T."/>
            <person name="Zhou Y."/>
            <person name="Zhang J."/>
            <person name="Lin C."/>
            <person name="Li X."/>
            <person name="Xing L."/>
            <person name="Huo D."/>
            <person name="Sun M."/>
            <person name="Wang L."/>
            <person name="Mercier A."/>
            <person name="Li F."/>
            <person name="Yang H."/>
            <person name="Xiang J."/>
        </authorList>
    </citation>
    <scope>NUCLEOTIDE SEQUENCE [LARGE SCALE GENOMIC DNA]</scope>
    <source>
        <strain evidence="16">Shaxun</strain>
        <tissue evidence="16">Muscle</tissue>
    </source>
</reference>
<evidence type="ECO:0000259" key="15">
    <source>
        <dbReference type="PROSITE" id="PS50835"/>
    </source>
</evidence>
<keyword evidence="7" id="KW-1015">Disulfide bond</keyword>
<dbReference type="PANTHER" id="PTHR25466">
    <property type="entry name" value="T-LYMPHOCYTE ACTIVATION ANTIGEN"/>
    <property type="match status" value="1"/>
</dbReference>
<dbReference type="InterPro" id="IPR013106">
    <property type="entry name" value="Ig_V-set"/>
</dbReference>
<dbReference type="SUPFAM" id="SSF48726">
    <property type="entry name" value="Immunoglobulin"/>
    <property type="match status" value="1"/>
</dbReference>
<evidence type="ECO:0000256" key="11">
    <source>
        <dbReference type="SAM" id="Coils"/>
    </source>
</evidence>
<dbReference type="AlphaFoldDB" id="A0A2G8KM04"/>
<dbReference type="InterPro" id="IPR013783">
    <property type="entry name" value="Ig-like_fold"/>
</dbReference>
<keyword evidence="6 13" id="KW-0472">Membrane</keyword>
<dbReference type="CDD" id="cd00099">
    <property type="entry name" value="IgV"/>
    <property type="match status" value="1"/>
</dbReference>
<keyword evidence="3 13" id="KW-0812">Transmembrane</keyword>
<keyword evidence="8" id="KW-0675">Receptor</keyword>
<dbReference type="InterPro" id="IPR013162">
    <property type="entry name" value="CD80_C2-set"/>
</dbReference>
<feature type="coiled-coil region" evidence="11">
    <location>
        <begin position="389"/>
        <end position="423"/>
    </location>
</feature>
<feature type="non-terminal residue" evidence="16">
    <location>
        <position position="840"/>
    </location>
</feature>
<evidence type="ECO:0000256" key="10">
    <source>
        <dbReference type="ARBA" id="ARBA00023319"/>
    </source>
</evidence>
<feature type="domain" description="Ig-like" evidence="15">
    <location>
        <begin position="9"/>
        <end position="119"/>
    </location>
</feature>
<dbReference type="Gene3D" id="2.60.40.10">
    <property type="entry name" value="Immunoglobulins"/>
    <property type="match status" value="1"/>
</dbReference>
<keyword evidence="11" id="KW-0175">Coiled coil</keyword>
<keyword evidence="17" id="KW-1185">Reference proteome</keyword>
<comment type="caution">
    <text evidence="16">The sequence shown here is derived from an EMBL/GenBank/DDBJ whole genome shotgun (WGS) entry which is preliminary data.</text>
</comment>
<evidence type="ECO:0000256" key="4">
    <source>
        <dbReference type="ARBA" id="ARBA00022729"/>
    </source>
</evidence>
<dbReference type="InterPro" id="IPR051713">
    <property type="entry name" value="T-cell_Activation_Regulation"/>
</dbReference>
<dbReference type="EMBL" id="MRZV01000487">
    <property type="protein sequence ID" value="PIK48997.1"/>
    <property type="molecule type" value="Genomic_DNA"/>
</dbReference>
<evidence type="ECO:0000256" key="2">
    <source>
        <dbReference type="ARBA" id="ARBA00022475"/>
    </source>
</evidence>
<evidence type="ECO:0000256" key="12">
    <source>
        <dbReference type="SAM" id="MobiDB-lite"/>
    </source>
</evidence>
<feature type="region of interest" description="Disordered" evidence="12">
    <location>
        <begin position="328"/>
        <end position="361"/>
    </location>
</feature>
<evidence type="ECO:0000256" key="8">
    <source>
        <dbReference type="ARBA" id="ARBA00023170"/>
    </source>
</evidence>
<dbReference type="GO" id="GO:0071222">
    <property type="term" value="P:cellular response to lipopolysaccharide"/>
    <property type="evidence" value="ECO:0007669"/>
    <property type="project" value="TreeGrafter"/>
</dbReference>
<dbReference type="InterPro" id="IPR003599">
    <property type="entry name" value="Ig_sub"/>
</dbReference>
<evidence type="ECO:0000256" key="5">
    <source>
        <dbReference type="ARBA" id="ARBA00022989"/>
    </source>
</evidence>
<dbReference type="InterPro" id="IPR036179">
    <property type="entry name" value="Ig-like_dom_sf"/>
</dbReference>
<comment type="subcellular location">
    <subcellularLocation>
        <location evidence="1">Cell membrane</location>
        <topology evidence="1">Single-pass type I membrane protein</topology>
    </subcellularLocation>
</comment>
<evidence type="ECO:0000256" key="14">
    <source>
        <dbReference type="SAM" id="SignalP"/>
    </source>
</evidence>
<dbReference type="GO" id="GO:0006955">
    <property type="term" value="P:immune response"/>
    <property type="evidence" value="ECO:0007669"/>
    <property type="project" value="TreeGrafter"/>
</dbReference>
<feature type="signal peptide" evidence="14">
    <location>
        <begin position="1"/>
        <end position="25"/>
    </location>
</feature>
<dbReference type="Pfam" id="PF07686">
    <property type="entry name" value="V-set"/>
    <property type="match status" value="1"/>
</dbReference>
<accession>A0A2G8KM04</accession>
<feature type="compositionally biased region" description="Polar residues" evidence="12">
    <location>
        <begin position="345"/>
        <end position="358"/>
    </location>
</feature>
<sequence length="840" mass="95385">MEPWKRTMPTIVLLLLGSISTNVHAGITKAPSSGVFLEGSDVTLTCVVEGNDYVIWEDFSDATEIFVGKEKNTEKKKYDNFEISFGDEDFSLIIKDVHLSDEGTYVCKDRDRLANATVTIGVLPTLHLYVKQSEATQAPQRSTEVNITCSAYNARPAVFVFELSVIGSGKTVNITNDKSEQNEDGNTYNSSASVSYIMSSKEMSVYCRVFTAGWSLNHTENFYKPRCNITMSGNEIRCLCQANPQVNTYYIDVNGNNHDGDVLFIEEDDPTNIRCLATNGLGTGQSDLLFPDDMHSFGIVPVAVIVSVVVLLVVLTVIYIRRRLGPRDKKSDENTNHLATKRTHTTWQRSDSSFPKTDLTSDLKDPQKFISKILLQVNKDWEIFAIEILNISEKVVKEAVMKNNNLEDQINAATKNMTSYHIEVLDKNAELCEEFGFEYVTRENGCFLPHINNTQADLILEASQENDPTNISSSDDILVSCGIRIGKIGIKKLLEAFGKTYDGSADGATILKTLEQTNVIGKPYVNLLRQLTNCKIYGARKILFFYFEKDLQQLKATIRNHVKNDWEIFAIEILDIPEKLVEDAVINYDTYEDQMEVVIRKITAEHIEMMNDINTHNKLKKKNKLSEFNLQSVEEEGRYYFRNLESTQSENSSNEDIICQQDPPTIESRDDMLKLCRDRIGKVGIRRFLAAFTTGDIETEDETNVLEKLDKDGLINIDCANLLSNLSDCKLFRARKIVCDYLEADLWNYINNHLCPQISLDWEIFAVEVLKLENDHVLDIIEHTNDEKGQILSMFRKWRSIRGQQEKVSKPFLQVLIEDNELSGKIMSKDNRLKDVTAVK</sequence>